<evidence type="ECO:0000256" key="2">
    <source>
        <dbReference type="ARBA" id="ARBA00022475"/>
    </source>
</evidence>
<accession>A0A4P7P0G2</accession>
<dbReference type="PANTHER" id="PTHR40077">
    <property type="entry name" value="MEMBRANE PROTEIN-RELATED"/>
    <property type="match status" value="1"/>
</dbReference>
<feature type="domain" description="DUF3817" evidence="7">
    <location>
        <begin position="2"/>
        <end position="85"/>
    </location>
</feature>
<evidence type="ECO:0000313" key="8">
    <source>
        <dbReference type="EMBL" id="QBZ83265.1"/>
    </source>
</evidence>
<evidence type="ECO:0000256" key="1">
    <source>
        <dbReference type="ARBA" id="ARBA00004651"/>
    </source>
</evidence>
<evidence type="ECO:0000256" key="4">
    <source>
        <dbReference type="ARBA" id="ARBA00022989"/>
    </source>
</evidence>
<reference evidence="8 9" key="1">
    <citation type="submission" date="2018-08" db="EMBL/GenBank/DDBJ databases">
        <title>Horizontal acquisition of hydrogen conversion ability and other habitat adaptations in Hydrogenovibrio crunogenus strains.</title>
        <authorList>
            <person name="Gonnella G."/>
            <person name="Adam N."/>
            <person name="Perner M."/>
        </authorList>
    </citation>
    <scope>NUCLEOTIDE SEQUENCE [LARGE SCALE GENOMIC DNA]</scope>
    <source>
        <strain evidence="8 9">SP-41</strain>
    </source>
</reference>
<dbReference type="OrthoDB" id="9342687at2"/>
<dbReference type="AlphaFoldDB" id="A0A4P7P0G2"/>
<evidence type="ECO:0000313" key="9">
    <source>
        <dbReference type="Proteomes" id="UP000296201"/>
    </source>
</evidence>
<sequence>MTLVRWMAILEGTSLLALLFIAMPLKYQFGYPEAVRWVGQAHGILFLAFNAVLFGYALKGGLTEIQAFKGFLASFIPFGTFVYKATTLKTIRAQSTRPEG</sequence>
<gene>
    <name evidence="8" type="ORF">GHNINEIG_01317</name>
</gene>
<protein>
    <submittedName>
        <fullName evidence="8">Membrane protein</fullName>
    </submittedName>
</protein>
<dbReference type="EMBL" id="CP032096">
    <property type="protein sequence ID" value="QBZ83265.1"/>
    <property type="molecule type" value="Genomic_DNA"/>
</dbReference>
<keyword evidence="4 6" id="KW-1133">Transmembrane helix</keyword>
<dbReference type="GO" id="GO:0005886">
    <property type="term" value="C:plasma membrane"/>
    <property type="evidence" value="ECO:0007669"/>
    <property type="project" value="UniProtKB-SubCell"/>
</dbReference>
<feature type="transmembrane region" description="Helical" evidence="6">
    <location>
        <begin position="37"/>
        <end position="59"/>
    </location>
</feature>
<evidence type="ECO:0000259" key="7">
    <source>
        <dbReference type="Pfam" id="PF12823"/>
    </source>
</evidence>
<dbReference type="InterPro" id="IPR023845">
    <property type="entry name" value="DUF3817_TM"/>
</dbReference>
<keyword evidence="3 6" id="KW-0812">Transmembrane</keyword>
<comment type="subcellular location">
    <subcellularLocation>
        <location evidence="1">Cell membrane</location>
        <topology evidence="1">Multi-pass membrane protein</topology>
    </subcellularLocation>
</comment>
<keyword evidence="9" id="KW-1185">Reference proteome</keyword>
<proteinExistence type="predicted"/>
<evidence type="ECO:0000256" key="6">
    <source>
        <dbReference type="SAM" id="Phobius"/>
    </source>
</evidence>
<dbReference type="PANTHER" id="PTHR40077:SF1">
    <property type="entry name" value="MEMBRANE PROTEIN"/>
    <property type="match status" value="1"/>
</dbReference>
<name>A0A4P7P0G2_9GAMM</name>
<feature type="transmembrane region" description="Helical" evidence="6">
    <location>
        <begin position="6"/>
        <end position="25"/>
    </location>
</feature>
<keyword evidence="2" id="KW-1003">Cell membrane</keyword>
<dbReference type="Pfam" id="PF12823">
    <property type="entry name" value="DUF3817"/>
    <property type="match status" value="1"/>
</dbReference>
<keyword evidence="5 6" id="KW-0472">Membrane</keyword>
<dbReference type="RefSeq" id="WP_135795899.1">
    <property type="nucleotide sequence ID" value="NZ_CP032096.1"/>
</dbReference>
<evidence type="ECO:0000256" key="3">
    <source>
        <dbReference type="ARBA" id="ARBA00022692"/>
    </source>
</evidence>
<dbReference type="Proteomes" id="UP000296201">
    <property type="component" value="Chromosome"/>
</dbReference>
<dbReference type="NCBIfam" id="TIGR03954">
    <property type="entry name" value="integ_memb_HG"/>
    <property type="match status" value="1"/>
</dbReference>
<organism evidence="8 9">
    <name type="scientific">Hydrogenovibrio crunogenus</name>
    <dbReference type="NCBI Taxonomy" id="39765"/>
    <lineage>
        <taxon>Bacteria</taxon>
        <taxon>Pseudomonadati</taxon>
        <taxon>Pseudomonadota</taxon>
        <taxon>Gammaproteobacteria</taxon>
        <taxon>Thiotrichales</taxon>
        <taxon>Piscirickettsiaceae</taxon>
        <taxon>Hydrogenovibrio</taxon>
    </lineage>
</organism>
<evidence type="ECO:0000256" key="5">
    <source>
        <dbReference type="ARBA" id="ARBA00023136"/>
    </source>
</evidence>